<feature type="chain" id="PRO_5044710277" evidence="1">
    <location>
        <begin position="24"/>
        <end position="108"/>
    </location>
</feature>
<evidence type="ECO:0000313" key="2">
    <source>
        <dbReference type="EMBL" id="KAK0307382.1"/>
    </source>
</evidence>
<evidence type="ECO:0000313" key="3">
    <source>
        <dbReference type="EMBL" id="KAK0965907.1"/>
    </source>
</evidence>
<proteinExistence type="predicted"/>
<sequence>MAGYLQLAYLGTLLLSSLGEIIATQVIRHIQRSFVHYDLPWMEFGLFPDQKLWHNLRDTLRSLKTDANALTHEDILSRLSDGVANEKLYLPQRLASEIADARTVAMKS</sequence>
<gene>
    <name evidence="2" type="ORF">LTR82_015993</name>
    <name evidence="3" type="ORF">LTR91_017760</name>
</gene>
<protein>
    <submittedName>
        <fullName evidence="2">Uncharacterized protein</fullName>
    </submittedName>
</protein>
<evidence type="ECO:0000313" key="5">
    <source>
        <dbReference type="Proteomes" id="UP001175353"/>
    </source>
</evidence>
<keyword evidence="1" id="KW-0732">Signal</keyword>
<organism evidence="2 4">
    <name type="scientific">Friedmanniomyces endolithicus</name>
    <dbReference type="NCBI Taxonomy" id="329885"/>
    <lineage>
        <taxon>Eukaryota</taxon>
        <taxon>Fungi</taxon>
        <taxon>Dikarya</taxon>
        <taxon>Ascomycota</taxon>
        <taxon>Pezizomycotina</taxon>
        <taxon>Dothideomycetes</taxon>
        <taxon>Dothideomycetidae</taxon>
        <taxon>Mycosphaerellales</taxon>
        <taxon>Teratosphaeriaceae</taxon>
        <taxon>Friedmanniomyces</taxon>
    </lineage>
</organism>
<reference evidence="2" key="1">
    <citation type="submission" date="2021-12" db="EMBL/GenBank/DDBJ databases">
        <title>Black yeast isolated from Biological Soil Crust.</title>
        <authorList>
            <person name="Kurbessoian T."/>
        </authorList>
    </citation>
    <scope>NUCLEOTIDE SEQUENCE</scope>
    <source>
        <strain evidence="2">CCFEE 5208</strain>
    </source>
</reference>
<evidence type="ECO:0000313" key="4">
    <source>
        <dbReference type="Proteomes" id="UP001168146"/>
    </source>
</evidence>
<dbReference type="Proteomes" id="UP001175353">
    <property type="component" value="Unassembled WGS sequence"/>
</dbReference>
<name>A0AAN6F6Y2_9PEZI</name>
<comment type="caution">
    <text evidence="2">The sequence shown here is derived from an EMBL/GenBank/DDBJ whole genome shotgun (WGS) entry which is preliminary data.</text>
</comment>
<accession>A0AAN6F6Y2</accession>
<feature type="signal peptide" evidence="1">
    <location>
        <begin position="1"/>
        <end position="23"/>
    </location>
</feature>
<evidence type="ECO:0000256" key="1">
    <source>
        <dbReference type="SAM" id="SignalP"/>
    </source>
</evidence>
<dbReference type="Proteomes" id="UP001168146">
    <property type="component" value="Unassembled WGS sequence"/>
</dbReference>
<dbReference type="AlphaFoldDB" id="A0AAN6F6Y2"/>
<keyword evidence="5" id="KW-1185">Reference proteome</keyword>
<dbReference type="EMBL" id="JASUXU010000095">
    <property type="protein sequence ID" value="KAK0307382.1"/>
    <property type="molecule type" value="Genomic_DNA"/>
</dbReference>
<dbReference type="EMBL" id="JAUJLE010000237">
    <property type="protein sequence ID" value="KAK0965907.1"/>
    <property type="molecule type" value="Genomic_DNA"/>
</dbReference>
<reference evidence="3" key="2">
    <citation type="submission" date="2023-06" db="EMBL/GenBank/DDBJ databases">
        <title>Black Yeasts Isolated from many extreme environments.</title>
        <authorList>
            <person name="Coleine C."/>
            <person name="Stajich J.E."/>
            <person name="Selbmann L."/>
        </authorList>
    </citation>
    <scope>NUCLEOTIDE SEQUENCE</scope>
    <source>
        <strain evidence="3">CCFEE 5200</strain>
    </source>
</reference>